<evidence type="ECO:0000256" key="1">
    <source>
        <dbReference type="SAM" id="MobiDB-lite"/>
    </source>
</evidence>
<gene>
    <name evidence="3" type="ORF">QM012_004792</name>
</gene>
<protein>
    <submittedName>
        <fullName evidence="3">Uncharacterized protein</fullName>
    </submittedName>
</protein>
<feature type="compositionally biased region" description="Low complexity" evidence="1">
    <location>
        <begin position="260"/>
        <end position="273"/>
    </location>
</feature>
<proteinExistence type="predicted"/>
<evidence type="ECO:0000256" key="2">
    <source>
        <dbReference type="SAM" id="SignalP"/>
    </source>
</evidence>
<evidence type="ECO:0000313" key="3">
    <source>
        <dbReference type="EMBL" id="KAK6007978.1"/>
    </source>
</evidence>
<reference evidence="3 4" key="1">
    <citation type="submission" date="2023-11" db="EMBL/GenBank/DDBJ databases">
        <title>Draft genome sequence and annotation of the polyextremotolerant black yeast-like fungus Aureobasidium pullulans NRRL 62042.</title>
        <authorList>
            <person name="Dielentheis-Frenken M.R.E."/>
            <person name="Wibberg D."/>
            <person name="Blank L.M."/>
            <person name="Tiso T."/>
        </authorList>
    </citation>
    <scope>NUCLEOTIDE SEQUENCE [LARGE SCALE GENOMIC DNA]</scope>
    <source>
        <strain evidence="3 4">NRRL 62042</strain>
    </source>
</reference>
<sequence length="402" mass="41008">MFDVLFLVAHIMLDFLLFFKSMPDDVVEIEPDPLLQPFTNQANHNYLSNSINHPLDDCDIHHQCQKSDQTSYTYTFTSVVATQVLTVITGCSSCIAGSTSTLIYVTSTSSGPWSSTMQNISPVGPVQMSASNIPSRPAAVPSAANSIPATQPSTSTVRTTVTGSNAGDESTQTVVSTTNVVKESSSIGTANAVTPSAPLDMASPSAPMNTQMTVTIPVLETLTPTMSAASSSAVPMSPASLMSSPQALSSTAPPASNDVSSSATMAASTAMPSPVSPNSIGASSPSAQMSSPVVAMPSEQPSSPPAMPPQNSMPPEINMSSESFMPAQPSSPFNSNSTLSIQSPQASSPPPRSGTGSVGAATKSSMPPATNTNMSSGSVPNAKGSMLTAVAPVVMAAAIILL</sequence>
<feature type="compositionally biased region" description="Low complexity" evidence="1">
    <location>
        <begin position="229"/>
        <end position="251"/>
    </location>
</feature>
<feature type="compositionally biased region" description="Pro residues" evidence="1">
    <location>
        <begin position="302"/>
        <end position="312"/>
    </location>
</feature>
<evidence type="ECO:0000313" key="4">
    <source>
        <dbReference type="Proteomes" id="UP001341245"/>
    </source>
</evidence>
<feature type="region of interest" description="Disordered" evidence="1">
    <location>
        <begin position="132"/>
        <end position="157"/>
    </location>
</feature>
<feature type="compositionally biased region" description="Polar residues" evidence="1">
    <location>
        <begin position="143"/>
        <end position="152"/>
    </location>
</feature>
<dbReference type="Proteomes" id="UP001341245">
    <property type="component" value="Unassembled WGS sequence"/>
</dbReference>
<feature type="chain" id="PRO_5046380535" evidence="2">
    <location>
        <begin position="22"/>
        <end position="402"/>
    </location>
</feature>
<accession>A0ABR0TTZ9</accession>
<feature type="region of interest" description="Disordered" evidence="1">
    <location>
        <begin position="229"/>
        <end position="378"/>
    </location>
</feature>
<dbReference type="EMBL" id="JASGXD010000002">
    <property type="protein sequence ID" value="KAK6007978.1"/>
    <property type="molecule type" value="Genomic_DNA"/>
</dbReference>
<organism evidence="3 4">
    <name type="scientific">Aureobasidium pullulans</name>
    <name type="common">Black yeast</name>
    <name type="synonym">Pullularia pullulans</name>
    <dbReference type="NCBI Taxonomy" id="5580"/>
    <lineage>
        <taxon>Eukaryota</taxon>
        <taxon>Fungi</taxon>
        <taxon>Dikarya</taxon>
        <taxon>Ascomycota</taxon>
        <taxon>Pezizomycotina</taxon>
        <taxon>Dothideomycetes</taxon>
        <taxon>Dothideomycetidae</taxon>
        <taxon>Dothideales</taxon>
        <taxon>Saccotheciaceae</taxon>
        <taxon>Aureobasidium</taxon>
    </lineage>
</organism>
<keyword evidence="4" id="KW-1185">Reference proteome</keyword>
<feature type="signal peptide" evidence="2">
    <location>
        <begin position="1"/>
        <end position="21"/>
    </location>
</feature>
<keyword evidence="2" id="KW-0732">Signal</keyword>
<feature type="compositionally biased region" description="Polar residues" evidence="1">
    <location>
        <begin position="362"/>
        <end position="378"/>
    </location>
</feature>
<feature type="compositionally biased region" description="Polar residues" evidence="1">
    <location>
        <begin position="318"/>
        <end position="339"/>
    </location>
</feature>
<comment type="caution">
    <text evidence="3">The sequence shown here is derived from an EMBL/GenBank/DDBJ whole genome shotgun (WGS) entry which is preliminary data.</text>
</comment>
<feature type="compositionally biased region" description="Polar residues" evidence="1">
    <location>
        <begin position="276"/>
        <end position="291"/>
    </location>
</feature>
<name>A0ABR0TTZ9_AURPU</name>